<dbReference type="PANTHER" id="PTHR30336:SF20">
    <property type="entry name" value="DUF218 DOMAIN-CONTAINING PROTEIN"/>
    <property type="match status" value="1"/>
</dbReference>
<dbReference type="InterPro" id="IPR014729">
    <property type="entry name" value="Rossmann-like_a/b/a_fold"/>
</dbReference>
<dbReference type="AlphaFoldDB" id="Q2RR94"/>
<dbReference type="EnsemblBacteria" id="ABC23351">
    <property type="protein sequence ID" value="ABC23351"/>
    <property type="gene ID" value="Rru_A2551"/>
</dbReference>
<dbReference type="Proteomes" id="UP000001929">
    <property type="component" value="Chromosome"/>
</dbReference>
<dbReference type="CDD" id="cd06259">
    <property type="entry name" value="YdcF-like"/>
    <property type="match status" value="1"/>
</dbReference>
<dbReference type="InterPro" id="IPR003848">
    <property type="entry name" value="DUF218"/>
</dbReference>
<evidence type="ECO:0000313" key="2">
    <source>
        <dbReference type="EMBL" id="ABC23351.1"/>
    </source>
</evidence>
<evidence type="ECO:0000259" key="1">
    <source>
        <dbReference type="Pfam" id="PF02698"/>
    </source>
</evidence>
<dbReference type="HOGENOM" id="CLU_051474_3_3_5"/>
<accession>Q2RR94</accession>
<dbReference type="PANTHER" id="PTHR30336">
    <property type="entry name" value="INNER MEMBRANE PROTEIN, PROBABLE PERMEASE"/>
    <property type="match status" value="1"/>
</dbReference>
<dbReference type="GO" id="GO:0005886">
    <property type="term" value="C:plasma membrane"/>
    <property type="evidence" value="ECO:0007669"/>
    <property type="project" value="TreeGrafter"/>
</dbReference>
<reference evidence="2 3" key="1">
    <citation type="journal article" date="2011" name="Stand. Genomic Sci.">
        <title>Complete genome sequence of Rhodospirillum rubrum type strain (S1).</title>
        <authorList>
            <person name="Munk A.C."/>
            <person name="Copeland A."/>
            <person name="Lucas S."/>
            <person name="Lapidus A."/>
            <person name="Del Rio T.G."/>
            <person name="Barry K."/>
            <person name="Detter J.C."/>
            <person name="Hammon N."/>
            <person name="Israni S."/>
            <person name="Pitluck S."/>
            <person name="Brettin T."/>
            <person name="Bruce D."/>
            <person name="Han C."/>
            <person name="Tapia R."/>
            <person name="Gilna P."/>
            <person name="Schmutz J."/>
            <person name="Larimer F."/>
            <person name="Land M."/>
            <person name="Kyrpides N.C."/>
            <person name="Mavromatis K."/>
            <person name="Richardson P."/>
            <person name="Rohde M."/>
            <person name="Goker M."/>
            <person name="Klenk H.P."/>
            <person name="Zhang Y."/>
            <person name="Roberts G.P."/>
            <person name="Reslewic S."/>
            <person name="Schwartz D.C."/>
        </authorList>
    </citation>
    <scope>NUCLEOTIDE SEQUENCE [LARGE SCALE GENOMIC DNA]</scope>
    <source>
        <strain evidence="3">ATCC 11170 / ATH 1.1.1 / DSM 467 / LMG 4362 / NCIMB 8255 / S1</strain>
    </source>
</reference>
<organism evidence="2 3">
    <name type="scientific">Rhodospirillum rubrum (strain ATCC 11170 / ATH 1.1.1 / DSM 467 / LMG 4362 / NCIMB 8255 / S1)</name>
    <dbReference type="NCBI Taxonomy" id="269796"/>
    <lineage>
        <taxon>Bacteria</taxon>
        <taxon>Pseudomonadati</taxon>
        <taxon>Pseudomonadota</taxon>
        <taxon>Alphaproteobacteria</taxon>
        <taxon>Rhodospirillales</taxon>
        <taxon>Rhodospirillaceae</taxon>
        <taxon>Rhodospirillum</taxon>
    </lineage>
</organism>
<dbReference type="RefSeq" id="WP_011390304.1">
    <property type="nucleotide sequence ID" value="NC_007643.1"/>
</dbReference>
<proteinExistence type="predicted"/>
<keyword evidence="3" id="KW-1185">Reference proteome</keyword>
<feature type="domain" description="DUF218" evidence="1">
    <location>
        <begin position="30"/>
        <end position="163"/>
    </location>
</feature>
<name>Q2RR94_RHORT</name>
<dbReference type="Gene3D" id="3.40.50.620">
    <property type="entry name" value="HUPs"/>
    <property type="match status" value="1"/>
</dbReference>
<protein>
    <recommendedName>
        <fullName evidence="1">DUF218 domain-containing protein</fullName>
    </recommendedName>
</protein>
<dbReference type="KEGG" id="rru:Rru_A2551"/>
<dbReference type="EMBL" id="CP000230">
    <property type="protein sequence ID" value="ABC23351.1"/>
    <property type="molecule type" value="Genomic_DNA"/>
</dbReference>
<dbReference type="STRING" id="269796.Rru_A2551"/>
<dbReference type="InterPro" id="IPR051599">
    <property type="entry name" value="Cell_Envelope_Assoc"/>
</dbReference>
<evidence type="ECO:0000313" key="3">
    <source>
        <dbReference type="Proteomes" id="UP000001929"/>
    </source>
</evidence>
<gene>
    <name evidence="2" type="ordered locus">Rru_A2551</name>
</gene>
<dbReference type="PATRIC" id="fig|269796.9.peg.2658"/>
<dbReference type="Pfam" id="PF02698">
    <property type="entry name" value="DUF218"/>
    <property type="match status" value="1"/>
</dbReference>
<dbReference type="eggNOG" id="COG1434">
    <property type="taxonomic scope" value="Bacteria"/>
</dbReference>
<dbReference type="PhylomeDB" id="Q2RR94"/>
<sequence>MRPRRNTLCHVAEETDRAFPPAGRAGEGCAVVVLGARVLGDGRPSPALERRVLHGVALARRHPAARLLLSGGATGGPLDEAWVMATLALGAGIAAERLILEDRALDTLGNARHSLPLLRAARIGRVLLVTDPSHMPRALLSFRAVAGDHLRLRAAPTPCPAGGWRNRRAIFGVLREMAALGLVLPRLLIARRRAASPLDLPPDAPS</sequence>